<dbReference type="RefSeq" id="WP_016877158.1">
    <property type="nucleotide sequence ID" value="NZ_AJLN01000061.1"/>
</dbReference>
<accession>A0A433N1F5</accession>
<dbReference type="InterPro" id="IPR006758">
    <property type="entry name" value="A32L"/>
</dbReference>
<keyword evidence="3" id="KW-1185">Reference proteome</keyword>
<comment type="caution">
    <text evidence="2">The sequence shown here is derived from an EMBL/GenBank/DDBJ whole genome shotgun (WGS) entry which is preliminary data.</text>
</comment>
<dbReference type="OrthoDB" id="491589at2"/>
<protein>
    <submittedName>
        <fullName evidence="2">Uncharacterized protein</fullName>
    </submittedName>
</protein>
<dbReference type="InterPro" id="IPR027417">
    <property type="entry name" value="P-loop_NTPase"/>
</dbReference>
<dbReference type="Gene3D" id="3.40.50.300">
    <property type="entry name" value="P-loop containing nucleotide triphosphate hydrolases"/>
    <property type="match status" value="1"/>
</dbReference>
<gene>
    <name evidence="2" type="ORF">PCC6912_50200</name>
</gene>
<dbReference type="Proteomes" id="UP000268857">
    <property type="component" value="Unassembled WGS sequence"/>
</dbReference>
<name>A0A433N1F5_CHLFR</name>
<dbReference type="EMBL" id="RSCJ01000027">
    <property type="protein sequence ID" value="RUR74842.1"/>
    <property type="molecule type" value="Genomic_DNA"/>
</dbReference>
<evidence type="ECO:0000256" key="1">
    <source>
        <dbReference type="SAM" id="MobiDB-lite"/>
    </source>
</evidence>
<evidence type="ECO:0000313" key="3">
    <source>
        <dbReference type="Proteomes" id="UP000268857"/>
    </source>
</evidence>
<evidence type="ECO:0000313" key="2">
    <source>
        <dbReference type="EMBL" id="RUR74842.1"/>
    </source>
</evidence>
<dbReference type="STRING" id="211165.GCA_000317285_01881"/>
<sequence length="407" mass="46382">MKKYNIITLGSSGSGKTVFLASLFKQLSTQGEYGFFLDVDNPLQRKLLNTYYTEIIAGDTWPKGTQEITDWTFTCCVKTKDLSVHQACQFVYKDYPEKMFSGIAADESPELNIDLQREVDEADAVLAILDGQQILSLLQGNDDKLFQIWLLKELPAILNLLQKCKKIPVHFIISKWDLIINKGGFDLSDVRYKLLKKVPEFKNVVKQRNDAKCPVRIIPVSSLGMNFATFKDGEMKKLSGEVPQPFYIEVPLSCVLIDNLQIEINHIQEKHREISQRKTEVLHKFSLIEQVNQLVSNTVLNVAANAGRNLLPDKYNFDNDTLNKLLNLTDKGIQQVEQKVQRTRQEVAKAKAEAARESEKLRRQKEDSLKKVTNEETALQHIIDSFLRIRDNLHRDYPESDLGGAGV</sequence>
<reference evidence="2 3" key="1">
    <citation type="journal article" date="2019" name="Genome Biol. Evol.">
        <title>Day and night: Metabolic profiles and evolutionary relationships of six axenic non-marine cyanobacteria.</title>
        <authorList>
            <person name="Will S.E."/>
            <person name="Henke P."/>
            <person name="Boedeker C."/>
            <person name="Huang S."/>
            <person name="Brinkmann H."/>
            <person name="Rohde M."/>
            <person name="Jarek M."/>
            <person name="Friedl T."/>
            <person name="Seufert S."/>
            <person name="Schumacher M."/>
            <person name="Overmann J."/>
            <person name="Neumann-Schaal M."/>
            <person name="Petersen J."/>
        </authorList>
    </citation>
    <scope>NUCLEOTIDE SEQUENCE [LARGE SCALE GENOMIC DNA]</scope>
    <source>
        <strain evidence="2 3">PCC 6912</strain>
    </source>
</reference>
<dbReference type="SUPFAM" id="SSF52540">
    <property type="entry name" value="P-loop containing nucleoside triphosphate hydrolases"/>
    <property type="match status" value="1"/>
</dbReference>
<dbReference type="AlphaFoldDB" id="A0A433N1F5"/>
<organism evidence="2 3">
    <name type="scientific">Chlorogloeopsis fritschii PCC 6912</name>
    <dbReference type="NCBI Taxonomy" id="211165"/>
    <lineage>
        <taxon>Bacteria</taxon>
        <taxon>Bacillati</taxon>
        <taxon>Cyanobacteriota</taxon>
        <taxon>Cyanophyceae</taxon>
        <taxon>Nostocales</taxon>
        <taxon>Chlorogloeopsidaceae</taxon>
        <taxon>Chlorogloeopsis</taxon>
    </lineage>
</organism>
<feature type="region of interest" description="Disordered" evidence="1">
    <location>
        <begin position="350"/>
        <end position="370"/>
    </location>
</feature>
<dbReference type="Pfam" id="PF04665">
    <property type="entry name" value="Pox_A32"/>
    <property type="match status" value="1"/>
</dbReference>
<proteinExistence type="predicted"/>